<keyword evidence="4 6" id="KW-0805">Transcription regulation</keyword>
<evidence type="ECO:0000256" key="5">
    <source>
        <dbReference type="ARBA" id="ARBA00023163"/>
    </source>
</evidence>
<dbReference type="InterPro" id="IPR006027">
    <property type="entry name" value="NusB_RsmB_TIM44"/>
</dbReference>
<keyword evidence="10" id="KW-1185">Reference proteome</keyword>
<feature type="domain" description="NusB/RsmB/TIM44" evidence="8">
    <location>
        <begin position="20"/>
        <end position="143"/>
    </location>
</feature>
<organism evidence="9 10">
    <name type="scientific">Luteimonas soli</name>
    <dbReference type="NCBI Taxonomy" id="1648966"/>
    <lineage>
        <taxon>Bacteria</taxon>
        <taxon>Pseudomonadati</taxon>
        <taxon>Pseudomonadota</taxon>
        <taxon>Gammaproteobacteria</taxon>
        <taxon>Lysobacterales</taxon>
        <taxon>Lysobacteraceae</taxon>
        <taxon>Luteimonas</taxon>
    </lineage>
</organism>
<dbReference type="RefSeq" id="WP_386741842.1">
    <property type="nucleotide sequence ID" value="NZ_JBHRYA010000001.1"/>
</dbReference>
<keyword evidence="2 6" id="KW-0889">Transcription antitermination</keyword>
<name>A0ABV7XHD3_9GAMM</name>
<accession>A0ABV7XHD3</accession>
<sequence>MNRQRTHRGRDGIDHAARSRSRRRALQAVYAMQLSGADAKNAIAQFAHEQAHEVADLEYFEDLVRGVEKHRRELDAALQPFLDRGIEEVDQIERAMLRISAYELQHRLDVPYRVIIDEALKAVKRFGSEHGHTYVNGVLDNAAAEWRALEMQAARGK</sequence>
<evidence type="ECO:0000256" key="4">
    <source>
        <dbReference type="ARBA" id="ARBA00023015"/>
    </source>
</evidence>
<comment type="similarity">
    <text evidence="1 6">Belongs to the NusB family.</text>
</comment>
<evidence type="ECO:0000256" key="3">
    <source>
        <dbReference type="ARBA" id="ARBA00022884"/>
    </source>
</evidence>
<dbReference type="HAMAP" id="MF_00073">
    <property type="entry name" value="NusB"/>
    <property type="match status" value="1"/>
</dbReference>
<evidence type="ECO:0000256" key="2">
    <source>
        <dbReference type="ARBA" id="ARBA00022814"/>
    </source>
</evidence>
<dbReference type="Gene3D" id="1.10.940.10">
    <property type="entry name" value="NusB-like"/>
    <property type="match status" value="1"/>
</dbReference>
<dbReference type="PANTHER" id="PTHR11078">
    <property type="entry name" value="N UTILIZATION SUBSTANCE PROTEIN B-RELATED"/>
    <property type="match status" value="1"/>
</dbReference>
<proteinExistence type="inferred from homology"/>
<reference evidence="10" key="1">
    <citation type="journal article" date="2019" name="Int. J. Syst. Evol. Microbiol.">
        <title>The Global Catalogue of Microorganisms (GCM) 10K type strain sequencing project: providing services to taxonomists for standard genome sequencing and annotation.</title>
        <authorList>
            <consortium name="The Broad Institute Genomics Platform"/>
            <consortium name="The Broad Institute Genome Sequencing Center for Infectious Disease"/>
            <person name="Wu L."/>
            <person name="Ma J."/>
        </authorList>
    </citation>
    <scope>NUCLEOTIDE SEQUENCE [LARGE SCALE GENOMIC DNA]</scope>
    <source>
        <strain evidence="10">KCTC 42441</strain>
    </source>
</reference>
<evidence type="ECO:0000256" key="1">
    <source>
        <dbReference type="ARBA" id="ARBA00005952"/>
    </source>
</evidence>
<comment type="caution">
    <text evidence="9">The sequence shown here is derived from an EMBL/GenBank/DDBJ whole genome shotgun (WGS) entry which is preliminary data.</text>
</comment>
<dbReference type="Pfam" id="PF01029">
    <property type="entry name" value="NusB"/>
    <property type="match status" value="1"/>
</dbReference>
<keyword evidence="5 6" id="KW-0804">Transcription</keyword>
<dbReference type="Proteomes" id="UP001595705">
    <property type="component" value="Unassembled WGS sequence"/>
</dbReference>
<protein>
    <recommendedName>
        <fullName evidence="6">Transcription antitermination protein NusB</fullName>
    </recommendedName>
    <alternativeName>
        <fullName evidence="6">Antitermination factor NusB</fullName>
    </alternativeName>
</protein>
<gene>
    <name evidence="6 9" type="primary">nusB</name>
    <name evidence="9" type="ORF">ACFONC_01720</name>
</gene>
<evidence type="ECO:0000256" key="6">
    <source>
        <dbReference type="HAMAP-Rule" id="MF_00073"/>
    </source>
</evidence>
<dbReference type="SUPFAM" id="SSF48013">
    <property type="entry name" value="NusB-like"/>
    <property type="match status" value="1"/>
</dbReference>
<comment type="function">
    <text evidence="6">Involved in transcription antitermination. Required for transcription of ribosomal RNA (rRNA) genes. Binds specifically to the boxA antiterminator sequence of the ribosomal RNA (rrn) operons.</text>
</comment>
<dbReference type="InterPro" id="IPR011605">
    <property type="entry name" value="NusB_fam"/>
</dbReference>
<dbReference type="PANTHER" id="PTHR11078:SF3">
    <property type="entry name" value="ANTITERMINATION NUSB DOMAIN-CONTAINING PROTEIN"/>
    <property type="match status" value="1"/>
</dbReference>
<feature type="region of interest" description="Disordered" evidence="7">
    <location>
        <begin position="1"/>
        <end position="20"/>
    </location>
</feature>
<dbReference type="EMBL" id="JBHRYA010000001">
    <property type="protein sequence ID" value="MFC3714875.1"/>
    <property type="molecule type" value="Genomic_DNA"/>
</dbReference>
<evidence type="ECO:0000313" key="10">
    <source>
        <dbReference type="Proteomes" id="UP001595705"/>
    </source>
</evidence>
<keyword evidence="3 6" id="KW-0694">RNA-binding</keyword>
<evidence type="ECO:0000259" key="8">
    <source>
        <dbReference type="Pfam" id="PF01029"/>
    </source>
</evidence>
<evidence type="ECO:0000256" key="7">
    <source>
        <dbReference type="SAM" id="MobiDB-lite"/>
    </source>
</evidence>
<evidence type="ECO:0000313" key="9">
    <source>
        <dbReference type="EMBL" id="MFC3714875.1"/>
    </source>
</evidence>
<dbReference type="NCBIfam" id="TIGR01951">
    <property type="entry name" value="nusB"/>
    <property type="match status" value="1"/>
</dbReference>
<dbReference type="InterPro" id="IPR035926">
    <property type="entry name" value="NusB-like_sf"/>
</dbReference>